<dbReference type="InterPro" id="IPR025714">
    <property type="entry name" value="Methyltranfer_dom"/>
</dbReference>
<dbReference type="OrthoDB" id="8300214at2759"/>
<keyword evidence="4" id="KW-1185">Reference proteome</keyword>
<protein>
    <recommendedName>
        <fullName evidence="2">Methyltransferase domain-containing protein</fullName>
    </recommendedName>
</protein>
<dbReference type="OMA" id="IAKICHM"/>
<name>A0A284S1M6_ARMOS</name>
<accession>A0A284S1M6</accession>
<organism evidence="3 4">
    <name type="scientific">Armillaria ostoyae</name>
    <name type="common">Armillaria root rot fungus</name>
    <dbReference type="NCBI Taxonomy" id="47428"/>
    <lineage>
        <taxon>Eukaryota</taxon>
        <taxon>Fungi</taxon>
        <taxon>Dikarya</taxon>
        <taxon>Basidiomycota</taxon>
        <taxon>Agaricomycotina</taxon>
        <taxon>Agaricomycetes</taxon>
        <taxon>Agaricomycetidae</taxon>
        <taxon>Agaricales</taxon>
        <taxon>Marasmiineae</taxon>
        <taxon>Physalacriaceae</taxon>
        <taxon>Armillaria</taxon>
    </lineage>
</organism>
<feature type="domain" description="Methyltransferase" evidence="2">
    <location>
        <begin position="66"/>
        <end position="98"/>
    </location>
</feature>
<dbReference type="InterPro" id="IPR029063">
    <property type="entry name" value="SAM-dependent_MTases_sf"/>
</dbReference>
<feature type="compositionally biased region" description="Low complexity" evidence="1">
    <location>
        <begin position="1"/>
        <end position="18"/>
    </location>
</feature>
<evidence type="ECO:0000259" key="2">
    <source>
        <dbReference type="Pfam" id="PF13847"/>
    </source>
</evidence>
<dbReference type="EMBL" id="FUEG01000026">
    <property type="protein sequence ID" value="SJL14911.1"/>
    <property type="molecule type" value="Genomic_DNA"/>
</dbReference>
<dbReference type="Pfam" id="PF13847">
    <property type="entry name" value="Methyltransf_31"/>
    <property type="match status" value="1"/>
</dbReference>
<dbReference type="AlphaFoldDB" id="A0A284S1M6"/>
<proteinExistence type="predicted"/>
<dbReference type="Proteomes" id="UP000219338">
    <property type="component" value="Unassembled WGS sequence"/>
</dbReference>
<dbReference type="STRING" id="47428.A0A284S1M6"/>
<dbReference type="Gene3D" id="3.40.50.150">
    <property type="entry name" value="Vaccinia Virus protein VP39"/>
    <property type="match status" value="1"/>
</dbReference>
<dbReference type="CDD" id="cd02440">
    <property type="entry name" value="AdoMet_MTases"/>
    <property type="match status" value="1"/>
</dbReference>
<evidence type="ECO:0000313" key="4">
    <source>
        <dbReference type="Proteomes" id="UP000219338"/>
    </source>
</evidence>
<gene>
    <name evidence="3" type="ORF">ARMOST_18387</name>
</gene>
<evidence type="ECO:0000313" key="3">
    <source>
        <dbReference type="EMBL" id="SJL14911.1"/>
    </source>
</evidence>
<dbReference type="SUPFAM" id="SSF53335">
    <property type="entry name" value="S-adenosyl-L-methionine-dependent methyltransferases"/>
    <property type="match status" value="1"/>
</dbReference>
<feature type="region of interest" description="Disordered" evidence="1">
    <location>
        <begin position="1"/>
        <end position="24"/>
    </location>
</feature>
<sequence length="129" mass="13597">MVHGNSSTSSEPSEPSISLPQAGSTMTEFDATKIAKICHMGTEHFEAQLESTEHRLAILSKWDIPKGSKVLELGCGQGDCTAVLAELVGPNGHVTAVDPGSLDYGSPYTLGQAQNNIFPLPLVVGLINH</sequence>
<evidence type="ECO:0000256" key="1">
    <source>
        <dbReference type="SAM" id="MobiDB-lite"/>
    </source>
</evidence>
<reference evidence="4" key="1">
    <citation type="journal article" date="2017" name="Nat. Ecol. Evol.">
        <title>Genome expansion and lineage-specific genetic innovations in the forest pathogenic fungi Armillaria.</title>
        <authorList>
            <person name="Sipos G."/>
            <person name="Prasanna A.N."/>
            <person name="Walter M.C."/>
            <person name="O'Connor E."/>
            <person name="Balint B."/>
            <person name="Krizsan K."/>
            <person name="Kiss B."/>
            <person name="Hess J."/>
            <person name="Varga T."/>
            <person name="Slot J."/>
            <person name="Riley R."/>
            <person name="Boka B."/>
            <person name="Rigling D."/>
            <person name="Barry K."/>
            <person name="Lee J."/>
            <person name="Mihaltcheva S."/>
            <person name="LaButti K."/>
            <person name="Lipzen A."/>
            <person name="Waldron R."/>
            <person name="Moloney N.M."/>
            <person name="Sperisen C."/>
            <person name="Kredics L."/>
            <person name="Vagvoelgyi C."/>
            <person name="Patrignani A."/>
            <person name="Fitzpatrick D."/>
            <person name="Nagy I."/>
            <person name="Doyle S."/>
            <person name="Anderson J.B."/>
            <person name="Grigoriev I.V."/>
            <person name="Gueldener U."/>
            <person name="Muensterkoetter M."/>
            <person name="Nagy L.G."/>
        </authorList>
    </citation>
    <scope>NUCLEOTIDE SEQUENCE [LARGE SCALE GENOMIC DNA]</scope>
    <source>
        <strain evidence="4">C18/9</strain>
    </source>
</reference>